<keyword evidence="3" id="KW-0436">Ligase</keyword>
<accession>A0A7W5BDW9</accession>
<dbReference type="GO" id="GO:0004144">
    <property type="term" value="F:diacylglycerol O-acyltransferase activity"/>
    <property type="evidence" value="ECO:0007669"/>
    <property type="project" value="InterPro"/>
</dbReference>
<dbReference type="CDD" id="cd09071">
    <property type="entry name" value="FAR_C"/>
    <property type="match status" value="1"/>
</dbReference>
<dbReference type="InterPro" id="IPR033640">
    <property type="entry name" value="FAR_C"/>
</dbReference>
<dbReference type="Gene3D" id="3.30.559.10">
    <property type="entry name" value="Chloramphenicol acetyltransferase-like domain"/>
    <property type="match status" value="1"/>
</dbReference>
<dbReference type="InterPro" id="IPR009721">
    <property type="entry name" value="O-acyltransferase_WSD1_C"/>
</dbReference>
<dbReference type="CDD" id="cd05236">
    <property type="entry name" value="FAR-N_SDR_e"/>
    <property type="match status" value="1"/>
</dbReference>
<dbReference type="InterPro" id="IPR036291">
    <property type="entry name" value="NAD(P)-bd_dom_sf"/>
</dbReference>
<dbReference type="EMBL" id="JACHXD010000016">
    <property type="protein sequence ID" value="MBB3121394.1"/>
    <property type="molecule type" value="Genomic_DNA"/>
</dbReference>
<dbReference type="PANTHER" id="PTHR11011:SF45">
    <property type="entry name" value="FATTY ACYL-COA REDUCTASE CG8306-RELATED"/>
    <property type="match status" value="1"/>
</dbReference>
<feature type="domain" description="O-acyltransferase WSD1-like N-terminal" evidence="5">
    <location>
        <begin position="510"/>
        <end position="741"/>
    </location>
</feature>
<keyword evidence="9" id="KW-0012">Acyltransferase</keyword>
<keyword evidence="2" id="KW-0444">Lipid biosynthesis</keyword>
<evidence type="ECO:0000259" key="5">
    <source>
        <dbReference type="Pfam" id="PF03007"/>
    </source>
</evidence>
<keyword evidence="10" id="KW-1185">Reference proteome</keyword>
<dbReference type="SUPFAM" id="SSF51735">
    <property type="entry name" value="NAD(P)-binding Rossmann-fold domains"/>
    <property type="match status" value="1"/>
</dbReference>
<gene>
    <name evidence="9" type="ORF">FHS03_004472</name>
</gene>
<dbReference type="AlphaFoldDB" id="A0A7W5BDW9"/>
<dbReference type="NCBIfam" id="TIGR02946">
    <property type="entry name" value="acyl_WS_DGAT"/>
    <property type="match status" value="1"/>
</dbReference>
<dbReference type="Pfam" id="PF07993">
    <property type="entry name" value="NAD_binding_4"/>
    <property type="match status" value="1"/>
</dbReference>
<dbReference type="Proteomes" id="UP000541535">
    <property type="component" value="Unassembled WGS sequence"/>
</dbReference>
<dbReference type="GO" id="GO:0045017">
    <property type="term" value="P:glycerolipid biosynthetic process"/>
    <property type="evidence" value="ECO:0007669"/>
    <property type="project" value="InterPro"/>
</dbReference>
<organism evidence="9 10">
    <name type="scientific">Pseudoduganella violacea</name>
    <dbReference type="NCBI Taxonomy" id="1715466"/>
    <lineage>
        <taxon>Bacteria</taxon>
        <taxon>Pseudomonadati</taxon>
        <taxon>Pseudomonadota</taxon>
        <taxon>Betaproteobacteria</taxon>
        <taxon>Burkholderiales</taxon>
        <taxon>Oxalobacteraceae</taxon>
        <taxon>Telluria group</taxon>
        <taxon>Pseudoduganella</taxon>
    </lineage>
</organism>
<dbReference type="InterPro" id="IPR026055">
    <property type="entry name" value="FAR"/>
</dbReference>
<dbReference type="GO" id="GO:0016874">
    <property type="term" value="F:ligase activity"/>
    <property type="evidence" value="ECO:0007669"/>
    <property type="project" value="UniProtKB-KW"/>
</dbReference>
<comment type="caution">
    <text evidence="9">The sequence shown here is derived from an EMBL/GenBank/DDBJ whole genome shotgun (WGS) entry which is preliminary data.</text>
</comment>
<feature type="domain" description="O-acyltransferase WSD1 C-terminal" evidence="7">
    <location>
        <begin position="784"/>
        <end position="925"/>
    </location>
</feature>
<dbReference type="PANTHER" id="PTHR11011">
    <property type="entry name" value="MALE STERILITY PROTEIN 2-RELATED"/>
    <property type="match status" value="1"/>
</dbReference>
<dbReference type="GO" id="GO:0080019">
    <property type="term" value="F:alcohol-forming very long-chain fatty acyl-CoA reductase activity"/>
    <property type="evidence" value="ECO:0007669"/>
    <property type="project" value="InterPro"/>
</dbReference>
<dbReference type="GO" id="GO:0010345">
    <property type="term" value="P:suberin biosynthetic process"/>
    <property type="evidence" value="ECO:0007669"/>
    <property type="project" value="TreeGrafter"/>
</dbReference>
<sequence>MESAIQQTALDVQATLAGKQVFLTGATGFLAKVVLEKLIRAVPDIGGITLLIRAGRDDTGARARFQLEIATSSVFDKLRAERPRFLETFFAEKIHCITGEITEPAFGLPLARFAELARNTDLIINAAASVNFREALDEALAINAHSVQNVAALARTANAPLVQVSTCYVNGFNKGEMREEMVHPARAAIARHRQGYYDLGGLLAHLQRRIDQARKSGAEPAELARRLTAIGIEEANYFGWNDTYTFTKWMGEQLAAEAMHGRALSIVRPSIIESTLQEPAAGWIEGVKVADAIILAYARGKTSFFPAKPEEIVDIIPADLVANSIVLAGVEALSDAPAHRIYQACSGSGNPVRLGKVIELIQNESRRNWRNYERLFFKAPRHRFRVVGRPVFLLMLRAMAAGLALRSGLRQLLGLGESPALEALRTTQTLAQTFSFYTAPQYRFHNDGLLALSQRFSAQDELDFPVDPRLIDWRDYLCRIHMGGLNRYALRARPAGQRPPPGEKHAMTRRDYAWHRMDTEKNLMVINSILLFEGPVDMQRLTATIAYRLPNYPRFTQKVKRRLGLAQWVEDEHFDIHQHIRLERTEKEVGLAELQSRMTELAHQPLEEDRPLWHMTVIDQAGGGHAIVFRVHHCITDGLGLVHVLNHLTDDNGLHGKTPSLVGHPHRALEAEGAYAPTLARAKSSLKIAAHIGRLGMLWPDLRTRLKAPLSGRKQLVWLPPLDLREVRIASKRMGATLNDIWVAAVSGALRQYLQERGQDADSRALRAAVTFNLREKANAFQLGNEFGLVAVDLPTDLDDPCERLRRASARMTAIKRSHQPRATMAFLSLAGCLPTALQHFALNLFTSKGSVVLTNIEGPGSRRYLAGSRMTDLICWVPQAGRIGVGLAFISYAGQIQLALFVDTQLVPDPERLMELTRQAFAELDLATRDAVEDEEGIGTPLASAG</sequence>
<dbReference type="SUPFAM" id="SSF52777">
    <property type="entry name" value="CoA-dependent acyltransferases"/>
    <property type="match status" value="1"/>
</dbReference>
<proteinExistence type="inferred from homology"/>
<dbReference type="InterPro" id="IPR004255">
    <property type="entry name" value="O-acyltransferase_WSD1_N"/>
</dbReference>
<feature type="domain" description="Thioester reductase (TE)" evidence="8">
    <location>
        <begin position="23"/>
        <end position="325"/>
    </location>
</feature>
<dbReference type="Pfam" id="PF03007">
    <property type="entry name" value="WS_DGAT_cat"/>
    <property type="match status" value="1"/>
</dbReference>
<keyword evidence="9" id="KW-0808">Transferase</keyword>
<dbReference type="RefSeq" id="WP_229426342.1">
    <property type="nucleotide sequence ID" value="NZ_JACHXD010000016.1"/>
</dbReference>
<evidence type="ECO:0000313" key="10">
    <source>
        <dbReference type="Proteomes" id="UP000541535"/>
    </source>
</evidence>
<evidence type="ECO:0000256" key="2">
    <source>
        <dbReference type="ARBA" id="ARBA00022516"/>
    </source>
</evidence>
<evidence type="ECO:0000313" key="9">
    <source>
        <dbReference type="EMBL" id="MBB3121394.1"/>
    </source>
</evidence>
<evidence type="ECO:0000256" key="1">
    <source>
        <dbReference type="ARBA" id="ARBA00005928"/>
    </source>
</evidence>
<feature type="domain" description="Fatty acyl-CoA reductase C-terminal" evidence="6">
    <location>
        <begin position="422"/>
        <end position="491"/>
    </location>
</feature>
<dbReference type="InterPro" id="IPR014292">
    <property type="entry name" value="Acyl_transf_WS/DGAT"/>
</dbReference>
<evidence type="ECO:0000256" key="3">
    <source>
        <dbReference type="ARBA" id="ARBA00022598"/>
    </source>
</evidence>
<keyword evidence="4" id="KW-0443">Lipid metabolism</keyword>
<dbReference type="GO" id="GO:0035336">
    <property type="term" value="P:long-chain fatty-acyl-CoA metabolic process"/>
    <property type="evidence" value="ECO:0007669"/>
    <property type="project" value="TreeGrafter"/>
</dbReference>
<evidence type="ECO:0000259" key="7">
    <source>
        <dbReference type="Pfam" id="PF06974"/>
    </source>
</evidence>
<evidence type="ECO:0000256" key="4">
    <source>
        <dbReference type="ARBA" id="ARBA00023098"/>
    </source>
</evidence>
<reference evidence="9 10" key="1">
    <citation type="submission" date="2020-08" db="EMBL/GenBank/DDBJ databases">
        <title>Genomic Encyclopedia of Type Strains, Phase III (KMG-III): the genomes of soil and plant-associated and newly described type strains.</title>
        <authorList>
            <person name="Whitman W."/>
        </authorList>
    </citation>
    <scope>NUCLEOTIDE SEQUENCE [LARGE SCALE GENOMIC DNA]</scope>
    <source>
        <strain evidence="9 10">CECT 8897</strain>
    </source>
</reference>
<dbReference type="InterPro" id="IPR023213">
    <property type="entry name" value="CAT-like_dom_sf"/>
</dbReference>
<comment type="similarity">
    <text evidence="1">Belongs to the fatty acyl-CoA reductase family.</text>
</comment>
<dbReference type="Gene3D" id="3.40.50.720">
    <property type="entry name" value="NAD(P)-binding Rossmann-like Domain"/>
    <property type="match status" value="1"/>
</dbReference>
<dbReference type="Pfam" id="PF03015">
    <property type="entry name" value="Sterile"/>
    <property type="match status" value="1"/>
</dbReference>
<evidence type="ECO:0000259" key="6">
    <source>
        <dbReference type="Pfam" id="PF03015"/>
    </source>
</evidence>
<dbReference type="Pfam" id="PF06974">
    <property type="entry name" value="WS_DGAT_C"/>
    <property type="match status" value="1"/>
</dbReference>
<protein>
    <submittedName>
        <fullName evidence="9">WS/DGAT/MGAT family acyltransferase</fullName>
    </submittedName>
</protein>
<name>A0A7W5BDW9_9BURK</name>
<dbReference type="InterPro" id="IPR013120">
    <property type="entry name" value="FAR_NAD-bd"/>
</dbReference>
<evidence type="ECO:0000259" key="8">
    <source>
        <dbReference type="Pfam" id="PF07993"/>
    </source>
</evidence>